<evidence type="ECO:0000313" key="2">
    <source>
        <dbReference type="EnsemblMetazoa" id="G18157.21:cds"/>
    </source>
</evidence>
<proteinExistence type="predicted"/>
<dbReference type="Pfam" id="PF00010">
    <property type="entry name" value="HLH"/>
    <property type="match status" value="1"/>
</dbReference>
<evidence type="ECO:0000259" key="1">
    <source>
        <dbReference type="PROSITE" id="PS50888"/>
    </source>
</evidence>
<organism evidence="2 3">
    <name type="scientific">Magallana gigas</name>
    <name type="common">Pacific oyster</name>
    <name type="synonym">Crassostrea gigas</name>
    <dbReference type="NCBI Taxonomy" id="29159"/>
    <lineage>
        <taxon>Eukaryota</taxon>
        <taxon>Metazoa</taxon>
        <taxon>Spiralia</taxon>
        <taxon>Lophotrochozoa</taxon>
        <taxon>Mollusca</taxon>
        <taxon>Bivalvia</taxon>
        <taxon>Autobranchia</taxon>
        <taxon>Pteriomorphia</taxon>
        <taxon>Ostreida</taxon>
        <taxon>Ostreoidea</taxon>
        <taxon>Ostreidae</taxon>
        <taxon>Magallana</taxon>
    </lineage>
</organism>
<keyword evidence="3" id="KW-1185">Reference proteome</keyword>
<feature type="domain" description="BHLH" evidence="1">
    <location>
        <begin position="21"/>
        <end position="73"/>
    </location>
</feature>
<dbReference type="GO" id="GO:0000981">
    <property type="term" value="F:DNA-binding transcription factor activity, RNA polymerase II-specific"/>
    <property type="evidence" value="ECO:0007669"/>
    <property type="project" value="TreeGrafter"/>
</dbReference>
<dbReference type="GO" id="GO:0032502">
    <property type="term" value="P:developmental process"/>
    <property type="evidence" value="ECO:0007669"/>
    <property type="project" value="TreeGrafter"/>
</dbReference>
<dbReference type="GO" id="GO:0000977">
    <property type="term" value="F:RNA polymerase II transcription regulatory region sequence-specific DNA binding"/>
    <property type="evidence" value="ECO:0007669"/>
    <property type="project" value="TreeGrafter"/>
</dbReference>
<dbReference type="Proteomes" id="UP000005408">
    <property type="component" value="Unassembled WGS sequence"/>
</dbReference>
<dbReference type="PANTHER" id="PTHR23349">
    <property type="entry name" value="BASIC HELIX-LOOP-HELIX TRANSCRIPTION FACTOR, TWIST"/>
    <property type="match status" value="1"/>
</dbReference>
<protein>
    <recommendedName>
        <fullName evidence="1">BHLH domain-containing protein</fullName>
    </recommendedName>
</protein>
<dbReference type="InterPro" id="IPR036638">
    <property type="entry name" value="HLH_DNA-bd_sf"/>
</dbReference>
<dbReference type="EnsemblMetazoa" id="G18157.21">
    <property type="protein sequence ID" value="G18157.21:cds"/>
    <property type="gene ID" value="G18157"/>
</dbReference>
<dbReference type="InterPro" id="IPR050283">
    <property type="entry name" value="E-box_TF_Regulators"/>
</dbReference>
<dbReference type="GO" id="GO:0046983">
    <property type="term" value="F:protein dimerization activity"/>
    <property type="evidence" value="ECO:0007669"/>
    <property type="project" value="InterPro"/>
</dbReference>
<dbReference type="PANTHER" id="PTHR23349:SF111">
    <property type="entry name" value="BHLH DOMAIN-CONTAINING PROTEIN"/>
    <property type="match status" value="1"/>
</dbReference>
<name>A0A8W8JAU9_MAGGI</name>
<dbReference type="SMART" id="SM00353">
    <property type="entry name" value="HLH"/>
    <property type="match status" value="1"/>
</dbReference>
<reference evidence="2" key="1">
    <citation type="submission" date="2022-08" db="UniProtKB">
        <authorList>
            <consortium name="EnsemblMetazoa"/>
        </authorList>
    </citation>
    <scope>IDENTIFICATION</scope>
    <source>
        <strain evidence="2">05x7-T-G4-1.051#20</strain>
    </source>
</reference>
<dbReference type="Gene3D" id="4.10.280.10">
    <property type="entry name" value="Helix-loop-helix DNA-binding domain"/>
    <property type="match status" value="1"/>
</dbReference>
<dbReference type="SUPFAM" id="SSF47459">
    <property type="entry name" value="HLH, helix-loop-helix DNA-binding domain"/>
    <property type="match status" value="1"/>
</dbReference>
<accession>A0A8W8JAU9</accession>
<sequence>MPQTLSVADVERMTSTPCDGAHNFKRNSRERKRVQHINVFIRELKSKLPVEWTSKKMGKLEILQKSTLYIKHLMDVLKTDDPVDSELKDVVMAAKASPQCAPRDPLPTNRDCEKEAPYPLPTPAAVILDYKTAPECSFVIDKENFADIIKKLENS</sequence>
<dbReference type="InterPro" id="IPR011598">
    <property type="entry name" value="bHLH_dom"/>
</dbReference>
<dbReference type="CDD" id="cd11418">
    <property type="entry name" value="bHLH_TS_ASCL"/>
    <property type="match status" value="1"/>
</dbReference>
<evidence type="ECO:0000313" key="3">
    <source>
        <dbReference type="Proteomes" id="UP000005408"/>
    </source>
</evidence>
<dbReference type="AlphaFoldDB" id="A0A8W8JAU9"/>
<dbReference type="PROSITE" id="PS50888">
    <property type="entry name" value="BHLH"/>
    <property type="match status" value="1"/>
</dbReference>